<organism evidence="2 3">
    <name type="scientific">Schizophyllum amplum</name>
    <dbReference type="NCBI Taxonomy" id="97359"/>
    <lineage>
        <taxon>Eukaryota</taxon>
        <taxon>Fungi</taxon>
        <taxon>Dikarya</taxon>
        <taxon>Basidiomycota</taxon>
        <taxon>Agaricomycotina</taxon>
        <taxon>Agaricomycetes</taxon>
        <taxon>Agaricomycetidae</taxon>
        <taxon>Agaricales</taxon>
        <taxon>Schizophyllaceae</taxon>
        <taxon>Schizophyllum</taxon>
    </lineage>
</organism>
<feature type="region of interest" description="Disordered" evidence="1">
    <location>
        <begin position="1"/>
        <end position="35"/>
    </location>
</feature>
<proteinExistence type="predicted"/>
<protein>
    <submittedName>
        <fullName evidence="2">Uncharacterized protein</fullName>
    </submittedName>
</protein>
<dbReference type="Proteomes" id="UP000320762">
    <property type="component" value="Unassembled WGS sequence"/>
</dbReference>
<feature type="compositionally biased region" description="Polar residues" evidence="1">
    <location>
        <begin position="1"/>
        <end position="21"/>
    </location>
</feature>
<gene>
    <name evidence="2" type="ORF">BD626DRAFT_451528</name>
</gene>
<keyword evidence="3" id="KW-1185">Reference proteome</keyword>
<dbReference type="AlphaFoldDB" id="A0A550CNW6"/>
<accession>A0A550CNW6</accession>
<reference evidence="2 3" key="1">
    <citation type="journal article" date="2019" name="New Phytol.">
        <title>Comparative genomics reveals unique wood-decay strategies and fruiting body development in the Schizophyllaceae.</title>
        <authorList>
            <person name="Almasi E."/>
            <person name="Sahu N."/>
            <person name="Krizsan K."/>
            <person name="Balint B."/>
            <person name="Kovacs G.M."/>
            <person name="Kiss B."/>
            <person name="Cseklye J."/>
            <person name="Drula E."/>
            <person name="Henrissat B."/>
            <person name="Nagy I."/>
            <person name="Chovatia M."/>
            <person name="Adam C."/>
            <person name="LaButti K."/>
            <person name="Lipzen A."/>
            <person name="Riley R."/>
            <person name="Grigoriev I.V."/>
            <person name="Nagy L.G."/>
        </authorList>
    </citation>
    <scope>NUCLEOTIDE SEQUENCE [LARGE SCALE GENOMIC DNA]</scope>
    <source>
        <strain evidence="2 3">NL-1724</strain>
    </source>
</reference>
<sequence>MSTSYHNQHGTRGWTAPSSGHGNHRSPYAPTNLDRPPVDCNDASHMRHGISSAVPNASQSPQIAYATYNPASFPYTSPPSNRRIAAPYGHEDPLFSSHLCPAKPPSQVDPAASGRVSHVPLLRQLSSVLPNPRYVDDRSQRHYAPPTRMNMSNQASSHEPDAQDLQQVLYLPPFSPPPTHWKALIPVDPAYSPNDVYVPLINRLPVELLSLIFTRCMDDEARELFRAGLRSRSSPLVLSSICSRWRGVALDLPVLWQYFALAPCAGHGFHYRIALLFIERSKGQGLHVHYTEDPFDEVPLECCPCALNLILENMGQIKTLELQEISQATAARISQTHYSAATMMERFSLVMCEDTMAAELVHPISRLYSSANLRELRWISSTFPVNIPWSQMVGLHLVDCITDHDLLMRILLSAPLLEELDVHMEAISPTAPPYRPIRHFSMRDFSIEGVGPQDMLLRLLHFPNLIRLSLRPLSSLSLETRGRFGWPFTDPTVFFKFIGRLAMKLKSIRLLYGDTLDETTMLHIIRLPQMSGLRCLHVTSRNVIARDAFFADLQPGWAARDVPLLPHLERLTMRYCVTSDGPISRMLESRRQYSYPLQSVSLGYPRDDCSSHRTDCTAFDRLNRQGMSISWHVSLHR</sequence>
<comment type="caution">
    <text evidence="2">The sequence shown here is derived from an EMBL/GenBank/DDBJ whole genome shotgun (WGS) entry which is preliminary data.</text>
</comment>
<evidence type="ECO:0000313" key="2">
    <source>
        <dbReference type="EMBL" id="TRM66500.1"/>
    </source>
</evidence>
<dbReference type="OrthoDB" id="2886770at2759"/>
<dbReference type="SUPFAM" id="SSF52047">
    <property type="entry name" value="RNI-like"/>
    <property type="match status" value="1"/>
</dbReference>
<evidence type="ECO:0000313" key="3">
    <source>
        <dbReference type="Proteomes" id="UP000320762"/>
    </source>
</evidence>
<dbReference type="EMBL" id="VDMD01000003">
    <property type="protein sequence ID" value="TRM66500.1"/>
    <property type="molecule type" value="Genomic_DNA"/>
</dbReference>
<dbReference type="InterPro" id="IPR032675">
    <property type="entry name" value="LRR_dom_sf"/>
</dbReference>
<name>A0A550CNW6_9AGAR</name>
<evidence type="ECO:0000256" key="1">
    <source>
        <dbReference type="SAM" id="MobiDB-lite"/>
    </source>
</evidence>
<dbReference type="Gene3D" id="3.80.10.10">
    <property type="entry name" value="Ribonuclease Inhibitor"/>
    <property type="match status" value="1"/>
</dbReference>